<dbReference type="PROSITE" id="PS50821">
    <property type="entry name" value="PAZ"/>
    <property type="match status" value="1"/>
</dbReference>
<feature type="region of interest" description="Disordered" evidence="2">
    <location>
        <begin position="1"/>
        <end position="47"/>
    </location>
</feature>
<dbReference type="InterPro" id="IPR012337">
    <property type="entry name" value="RNaseH-like_sf"/>
</dbReference>
<dbReference type="PANTHER" id="PTHR22891">
    <property type="entry name" value="EUKARYOTIC TRANSLATION INITIATION FACTOR 2C"/>
    <property type="match status" value="1"/>
</dbReference>
<evidence type="ECO:0000313" key="5">
    <source>
        <dbReference type="EMBL" id="AEX87962.1"/>
    </source>
</evidence>
<dbReference type="SUPFAM" id="SSF101690">
    <property type="entry name" value="PAZ domain"/>
    <property type="match status" value="1"/>
</dbReference>
<feature type="compositionally biased region" description="Gly residues" evidence="2">
    <location>
        <begin position="25"/>
        <end position="35"/>
    </location>
</feature>
<dbReference type="SMART" id="SM00950">
    <property type="entry name" value="Piwi"/>
    <property type="match status" value="1"/>
</dbReference>
<dbReference type="EMBL" id="JN604931">
    <property type="protein sequence ID" value="AEX87962.1"/>
    <property type="molecule type" value="mRNA"/>
</dbReference>
<organism evidence="5">
    <name type="scientific">Oxytricha trifallax</name>
    <name type="common">Sterkiella histriomuscorum</name>
    <dbReference type="NCBI Taxonomy" id="94289"/>
    <lineage>
        <taxon>Eukaryota</taxon>
        <taxon>Sar</taxon>
        <taxon>Alveolata</taxon>
        <taxon>Ciliophora</taxon>
        <taxon>Intramacronucleata</taxon>
        <taxon>Spirotrichea</taxon>
        <taxon>Stichotrichia</taxon>
        <taxon>Sporadotrichida</taxon>
        <taxon>Oxytrichidae</taxon>
        <taxon>Stylonychinae</taxon>
        <taxon>Sterkiella</taxon>
    </lineage>
</organism>
<feature type="compositionally biased region" description="Polar residues" evidence="2">
    <location>
        <begin position="1"/>
        <end position="21"/>
    </location>
</feature>
<feature type="domain" description="PAZ" evidence="3">
    <location>
        <begin position="277"/>
        <end position="398"/>
    </location>
</feature>
<dbReference type="SMART" id="SM00949">
    <property type="entry name" value="PAZ"/>
    <property type="match status" value="1"/>
</dbReference>
<dbReference type="SUPFAM" id="SSF53098">
    <property type="entry name" value="Ribonuclease H-like"/>
    <property type="match status" value="1"/>
</dbReference>
<evidence type="ECO:0000256" key="2">
    <source>
        <dbReference type="SAM" id="MobiDB-lite"/>
    </source>
</evidence>
<dbReference type="InterPro" id="IPR036397">
    <property type="entry name" value="RNaseH_sf"/>
</dbReference>
<dbReference type="Gene3D" id="3.30.420.10">
    <property type="entry name" value="Ribonuclease H-like superfamily/Ribonuclease H"/>
    <property type="match status" value="1"/>
</dbReference>
<sequence length="884" mass="102855">MERSFNSSSILGNSNLQITQERGNGRGIRGRGLGRGQNNHHMDGTGSHFHSNPLINQGTVGKPTILLSNYFKISLRNQQNNLFIYDVNFSPKPQFQHEMRSAIKNMTHELKLIYGEHFYFGNKIFAIHQVLQVLFLNRNIANHLKLIIVLAIKYLELIYHYRDEVNMVSQLEEQKFELTIKYADSFSMNQQTPDNIRNNMQVQCFVQNVIKKILFDEKYTQILGKTGRKSSFFLKTDMIPIQKYELEMWQGNIYSVKALQDGIFINVGTATKFINSPTILDMIKNLQKDNCTNQMIHDELIPNFNDDQRLEVSVNYNSRVFEVNDIKFDMSPKTHFFTWNLRDPITKEIIQQKTNIVEYMQIKYGIEIAEKDQDQPLLVVQQCSQTIYLIPSLCKKSTLSRSFLNDDRKMRNLQESNLNIPEQIYNRINTFIERVSKSSILNICGLKIDPQFTQVRAKQLPEPQIIDKSEKLLNWSSYYNRQVQHIQPIKLKLETWALVYANKDYEIANSLIDTMIIASQKFGILVESPLYVEIPKCDQQMYMDSITLDIDPLKTQIVVVILSIKTQKPRIKALLDKMGIPSQFILSDTLYKRNKSALLCFNIIKQMNAKLKHDLYNLSLPSLRNTMVIGTNIYHTNIKSYLGLCASMNSRISQYYSKTFTFNSVKDERKSNKPKTMYEVETIITEQRSEVICTFIQEALINYQKEDNGQLPEQIIIYRDGKGGLCFQEKLKNFEIQKVVNFIQSFQQGYNPMLIYCLVDRNVPHRLIYKSNDYYEYQNPSQGTVLDDTLVEKQGDLIYDFFMIPHKAVFGTASLVLFKVAFNTSTMKKDEFELSTYHLCYNYVNFIGPIKCPAPCMYAKKIAQYSAENNVVPNEKLAFNLHYL</sequence>
<reference evidence="5" key="1">
    <citation type="journal article" date="2012" name="Cell">
        <title>Piwi-Interacting RNAs Protect DNA against Loss during Oxytricha Genome Rearrangement.</title>
        <authorList>
            <person name="Fang W."/>
            <person name="Wang X."/>
            <person name="Brachi J.R."/>
            <person name="Nowacki M."/>
            <person name="Landweber L.F."/>
        </authorList>
    </citation>
    <scope>NUCLEOTIDE SEQUENCE</scope>
</reference>
<accession>H2DH93</accession>
<proteinExistence type="evidence at transcript level"/>
<dbReference type="PROSITE" id="PS50822">
    <property type="entry name" value="PIWI"/>
    <property type="match status" value="1"/>
</dbReference>
<dbReference type="InterPro" id="IPR003165">
    <property type="entry name" value="Piwi"/>
</dbReference>
<evidence type="ECO:0000256" key="1">
    <source>
        <dbReference type="RuleBase" id="RU361178"/>
    </source>
</evidence>
<dbReference type="Gene3D" id="2.170.260.10">
    <property type="entry name" value="paz domain"/>
    <property type="match status" value="1"/>
</dbReference>
<evidence type="ECO:0000259" key="4">
    <source>
        <dbReference type="PROSITE" id="PS50822"/>
    </source>
</evidence>
<dbReference type="Pfam" id="PF02170">
    <property type="entry name" value="PAZ"/>
    <property type="match status" value="1"/>
</dbReference>
<feature type="domain" description="Piwi" evidence="4">
    <location>
        <begin position="577"/>
        <end position="871"/>
    </location>
</feature>
<name>H2DH93_OXYTR</name>
<dbReference type="InterPro" id="IPR036085">
    <property type="entry name" value="PAZ_dom_sf"/>
</dbReference>
<dbReference type="Gene3D" id="3.40.50.2300">
    <property type="match status" value="1"/>
</dbReference>
<protein>
    <submittedName>
        <fullName evidence="5">Otiwi12</fullName>
    </submittedName>
</protein>
<comment type="similarity">
    <text evidence="1">Belongs to the argonaute family.</text>
</comment>
<dbReference type="InterPro" id="IPR003100">
    <property type="entry name" value="PAZ_dom"/>
</dbReference>
<dbReference type="Pfam" id="PF02171">
    <property type="entry name" value="Piwi"/>
    <property type="match status" value="1"/>
</dbReference>
<dbReference type="AlphaFoldDB" id="H2DH93"/>
<evidence type="ECO:0000259" key="3">
    <source>
        <dbReference type="PROSITE" id="PS50821"/>
    </source>
</evidence>
<dbReference type="GO" id="GO:0003723">
    <property type="term" value="F:RNA binding"/>
    <property type="evidence" value="ECO:0007669"/>
    <property type="project" value="InterPro"/>
</dbReference>